<dbReference type="InterPro" id="IPR043129">
    <property type="entry name" value="ATPase_NBD"/>
</dbReference>
<dbReference type="HOGENOM" id="CLU_474379_0_0_1"/>
<reference evidence="4" key="1">
    <citation type="submission" date="2011-05" db="EMBL/GenBank/DDBJ databases">
        <authorList>
            <person name="Richards S.R."/>
            <person name="Qu J."/>
            <person name="Jiang H."/>
            <person name="Jhangiani S.N."/>
            <person name="Agravi P."/>
            <person name="Goodspeed R."/>
            <person name="Gross S."/>
            <person name="Mandapat C."/>
            <person name="Jackson L."/>
            <person name="Mathew T."/>
            <person name="Pu L."/>
            <person name="Thornton R."/>
            <person name="Saada N."/>
            <person name="Wilczek-Boney K.B."/>
            <person name="Lee S."/>
            <person name="Kovar C."/>
            <person name="Wu Y."/>
            <person name="Scherer S.E."/>
            <person name="Worley K.C."/>
            <person name="Muzny D.M."/>
            <person name="Gibbs R."/>
        </authorList>
    </citation>
    <scope>NUCLEOTIDE SEQUENCE</scope>
    <source>
        <strain evidence="4">Brora</strain>
    </source>
</reference>
<accession>T1JAT2</accession>
<dbReference type="AlphaFoldDB" id="T1JAT2"/>
<reference evidence="3" key="2">
    <citation type="submission" date="2015-02" db="UniProtKB">
        <authorList>
            <consortium name="EnsemblMetazoa"/>
        </authorList>
    </citation>
    <scope>IDENTIFICATION</scope>
</reference>
<dbReference type="Pfam" id="PF00022">
    <property type="entry name" value="Actin"/>
    <property type="match status" value="2"/>
</dbReference>
<dbReference type="InterPro" id="IPR036047">
    <property type="entry name" value="F-box-like_dom_sf"/>
</dbReference>
<dbReference type="Proteomes" id="UP000014500">
    <property type="component" value="Unassembled WGS sequence"/>
</dbReference>
<dbReference type="Gene3D" id="1.20.1280.50">
    <property type="match status" value="1"/>
</dbReference>
<dbReference type="EMBL" id="JH432004">
    <property type="status" value="NOT_ANNOTATED_CDS"/>
    <property type="molecule type" value="Genomic_DNA"/>
</dbReference>
<sequence length="575" mass="65023">MEDSDESKNVPKNDSLIQLPAELIFRILSYCNIFDICSISLTCKTLNEYAESFYVWKQKWDNLLIKSHLQFPHMSADELVNYKILCIRLWKICFQKQAIPRCIHCKQMTCTSSCSQTWDRKVVIDIGSKITWLLPTSFVLRRHPSVVAVRRKTQDSSVEHQEIHRACKCSCCHRSVNPACILCSPEKTNGAFSDWKMKPNAAYAQQDCACADDTFEMNYSMRNLAVCDKSSMFTKDRTSLWDDIMVYLFGNVSEWQMVSPLDCFLHEQSDVGIFNFYLKHILEQYKMLEEVRRPNVSLVICEPAESTMSIRRKIVTLLFEKLQVNRVCFLNKALAVSKLQDLETCLVVDSGASNTVVTVIIDGKVRNSQHVPVGGLTVAQNLAQAIEMKGLLENVALSSLDTNRVKSNCHLAYSLAAEERRIQPIPKQSVYARTRINSDGTRSKLHRIDLGAELHLAPETMYAALGLPEIIQTCVEDLDKQESHDVLGKIILTGGNTELRGFANRLTKDLRQLMPQFSAIINTPTFSGCRSCDVAMGGSRIHTPLASSTSEWNGAGEAVWVSREMYILYGTDRLI</sequence>
<dbReference type="PANTHER" id="PTHR11937">
    <property type="entry name" value="ACTIN"/>
    <property type="match status" value="1"/>
</dbReference>
<dbReference type="Gene3D" id="3.90.640.10">
    <property type="entry name" value="Actin, Chain A, domain 4"/>
    <property type="match status" value="1"/>
</dbReference>
<dbReference type="SUPFAM" id="SSF53067">
    <property type="entry name" value="Actin-like ATPase domain"/>
    <property type="match status" value="2"/>
</dbReference>
<evidence type="ECO:0000313" key="3">
    <source>
        <dbReference type="EnsemblMetazoa" id="SMAR010855-PA"/>
    </source>
</evidence>
<evidence type="ECO:0000256" key="1">
    <source>
        <dbReference type="RuleBase" id="RU000487"/>
    </source>
</evidence>
<dbReference type="Gene3D" id="3.30.420.40">
    <property type="match status" value="2"/>
</dbReference>
<dbReference type="InterPro" id="IPR001810">
    <property type="entry name" value="F-box_dom"/>
</dbReference>
<protein>
    <recommendedName>
        <fullName evidence="2">F-box domain-containing protein</fullName>
    </recommendedName>
</protein>
<feature type="domain" description="F-box" evidence="2">
    <location>
        <begin position="13"/>
        <end position="63"/>
    </location>
</feature>
<dbReference type="EnsemblMetazoa" id="SMAR010855-RA">
    <property type="protein sequence ID" value="SMAR010855-PA"/>
    <property type="gene ID" value="SMAR010855"/>
</dbReference>
<evidence type="ECO:0000259" key="2">
    <source>
        <dbReference type="PROSITE" id="PS50181"/>
    </source>
</evidence>
<name>T1JAT2_STRMM</name>
<dbReference type="eggNOG" id="KOG0676">
    <property type="taxonomic scope" value="Eukaryota"/>
</dbReference>
<dbReference type="InterPro" id="IPR004000">
    <property type="entry name" value="Actin"/>
</dbReference>
<dbReference type="PhylomeDB" id="T1JAT2"/>
<dbReference type="SUPFAM" id="SSF81383">
    <property type="entry name" value="F-box domain"/>
    <property type="match status" value="1"/>
</dbReference>
<proteinExistence type="inferred from homology"/>
<dbReference type="PROSITE" id="PS50181">
    <property type="entry name" value="FBOX"/>
    <property type="match status" value="1"/>
</dbReference>
<evidence type="ECO:0000313" key="4">
    <source>
        <dbReference type="Proteomes" id="UP000014500"/>
    </source>
</evidence>
<dbReference type="STRING" id="126957.T1JAT2"/>
<dbReference type="OMA" id="DKTPPEY"/>
<comment type="similarity">
    <text evidence="1">Belongs to the actin family.</text>
</comment>
<dbReference type="Pfam" id="PF00646">
    <property type="entry name" value="F-box"/>
    <property type="match status" value="1"/>
</dbReference>
<dbReference type="SMART" id="SM00268">
    <property type="entry name" value="ACTIN"/>
    <property type="match status" value="1"/>
</dbReference>
<dbReference type="SMART" id="SM00256">
    <property type="entry name" value="FBOX"/>
    <property type="match status" value="1"/>
</dbReference>
<organism evidence="3 4">
    <name type="scientific">Strigamia maritima</name>
    <name type="common">European centipede</name>
    <name type="synonym">Geophilus maritimus</name>
    <dbReference type="NCBI Taxonomy" id="126957"/>
    <lineage>
        <taxon>Eukaryota</taxon>
        <taxon>Metazoa</taxon>
        <taxon>Ecdysozoa</taxon>
        <taxon>Arthropoda</taxon>
        <taxon>Myriapoda</taxon>
        <taxon>Chilopoda</taxon>
        <taxon>Pleurostigmophora</taxon>
        <taxon>Geophilomorpha</taxon>
        <taxon>Linotaeniidae</taxon>
        <taxon>Strigamia</taxon>
    </lineage>
</organism>
<keyword evidence="4" id="KW-1185">Reference proteome</keyword>